<protein>
    <recommendedName>
        <fullName evidence="3">DUF1997 domain-containing protein</fullName>
    </recommendedName>
</protein>
<dbReference type="EMBL" id="KI397513">
    <property type="protein sequence ID" value="ERM94572.1"/>
    <property type="molecule type" value="Genomic_DNA"/>
</dbReference>
<keyword evidence="2" id="KW-1185">Reference proteome</keyword>
<dbReference type="OrthoDB" id="496281at2759"/>
<name>W1NFI0_AMBTC</name>
<dbReference type="Proteomes" id="UP000017836">
    <property type="component" value="Unassembled WGS sequence"/>
</dbReference>
<sequence>MQLKWRIGEGCWLDCEMNTGKSLLAHSRSLLVYRGGMKVERLKWGRRGGGVAVRMQQQQQKPSTYCSSLATDLPLYESPLAPFEEYLEQRERVFEAIFPDKRRSLRLNHEEWRIQMLPIHFVFLTANPVVDMRLKCETDANRYPPGVPSTIPKVLTLEAMRWELRGLDYVLKPDDFTLGVRGALYSEKQQENMNMKCSGTSSRLKGQLEISISFILPPVLALIPEDVRSGVADAVLKRLLMSTKDRVNGCLLSDFRDFTRDRLHQHQLQWQQR</sequence>
<dbReference type="PANTHER" id="PTHR34133">
    <property type="entry name" value="OS07G0633000 PROTEIN"/>
    <property type="match status" value="1"/>
</dbReference>
<dbReference type="HOGENOM" id="CLU_067440_2_0_1"/>
<dbReference type="STRING" id="13333.W1NFI0"/>
<dbReference type="GO" id="GO:0009507">
    <property type="term" value="C:chloroplast"/>
    <property type="evidence" value="ECO:0000318"/>
    <property type="project" value="GO_Central"/>
</dbReference>
<dbReference type="OMA" id="FRLKMRP"/>
<dbReference type="InterPro" id="IPR018971">
    <property type="entry name" value="DUF1997"/>
</dbReference>
<dbReference type="Gramene" id="ERM94572">
    <property type="protein sequence ID" value="ERM94572"/>
    <property type="gene ID" value="AMTR_s00010p00268080"/>
</dbReference>
<reference evidence="2" key="1">
    <citation type="journal article" date="2013" name="Science">
        <title>The Amborella genome and the evolution of flowering plants.</title>
        <authorList>
            <consortium name="Amborella Genome Project"/>
        </authorList>
    </citation>
    <scope>NUCLEOTIDE SEQUENCE [LARGE SCALE GENOMIC DNA]</scope>
</reference>
<evidence type="ECO:0000313" key="2">
    <source>
        <dbReference type="Proteomes" id="UP000017836"/>
    </source>
</evidence>
<gene>
    <name evidence="1" type="ORF">AMTR_s00010p00268080</name>
</gene>
<evidence type="ECO:0000313" key="1">
    <source>
        <dbReference type="EMBL" id="ERM94572.1"/>
    </source>
</evidence>
<proteinExistence type="predicted"/>
<dbReference type="AlphaFoldDB" id="W1NFI0"/>
<accession>W1NFI0</accession>
<dbReference type="PANTHER" id="PTHR34133:SF8">
    <property type="entry name" value="OS07G0633000 PROTEIN"/>
    <property type="match status" value="1"/>
</dbReference>
<evidence type="ECO:0008006" key="3">
    <source>
        <dbReference type="Google" id="ProtNLM"/>
    </source>
</evidence>
<dbReference type="eggNOG" id="ENOG502QSJN">
    <property type="taxonomic scope" value="Eukaryota"/>
</dbReference>
<dbReference type="Pfam" id="PF09366">
    <property type="entry name" value="DUF1997"/>
    <property type="match status" value="1"/>
</dbReference>
<organism evidence="1 2">
    <name type="scientific">Amborella trichopoda</name>
    <dbReference type="NCBI Taxonomy" id="13333"/>
    <lineage>
        <taxon>Eukaryota</taxon>
        <taxon>Viridiplantae</taxon>
        <taxon>Streptophyta</taxon>
        <taxon>Embryophyta</taxon>
        <taxon>Tracheophyta</taxon>
        <taxon>Spermatophyta</taxon>
        <taxon>Magnoliopsida</taxon>
        <taxon>Amborellales</taxon>
        <taxon>Amborellaceae</taxon>
        <taxon>Amborella</taxon>
    </lineage>
</organism>